<gene>
    <name evidence="10" type="ORF">GX950_00145</name>
</gene>
<keyword evidence="4 10" id="KW-0689">Ribosomal protein</keyword>
<proteinExistence type="inferred from homology"/>
<dbReference type="InterPro" id="IPR023672">
    <property type="entry name" value="Ribosomal_uL2_arc_euk"/>
</dbReference>
<protein>
    <recommendedName>
        <fullName evidence="6">50S ribosomal protein L2</fullName>
    </recommendedName>
</protein>
<dbReference type="Pfam" id="PF00181">
    <property type="entry name" value="Ribosomal_L2_N"/>
    <property type="match status" value="1"/>
</dbReference>
<dbReference type="InterPro" id="IPR014726">
    <property type="entry name" value="Ribosomal_uL2_dom3"/>
</dbReference>
<evidence type="ECO:0000256" key="4">
    <source>
        <dbReference type="ARBA" id="ARBA00022980"/>
    </source>
</evidence>
<accession>A0A7K4BYI9</accession>
<dbReference type="NCBIfam" id="NF007180">
    <property type="entry name" value="PRK09612.1"/>
    <property type="match status" value="1"/>
</dbReference>
<dbReference type="GO" id="GO:0003735">
    <property type="term" value="F:structural constituent of ribosome"/>
    <property type="evidence" value="ECO:0007669"/>
    <property type="project" value="InterPro"/>
</dbReference>
<dbReference type="InterPro" id="IPR012340">
    <property type="entry name" value="NA-bd_OB-fold"/>
</dbReference>
<feature type="domain" description="Large ribosomal subunit protein uL2 RNA-binding" evidence="9">
    <location>
        <begin position="11"/>
        <end position="80"/>
    </location>
</feature>
<sequence>MGKRIISQRRGKGSHTFKAKLRGINSAYLLKTPDLMLGEVTNFIKENGRNAIMAEITFADGRKQDVIAAEGMYIGQKIEQGNGASTSIGNVSEVGALPEGCPIFNIERTVNDGGKMVRSSGSYALLMAKDNKNATIKMPSGNMIKLPLDVRATIGNVSCGGRQDKPMVKAGNKFYAMKAKKKMWPRVRGVKMNAVDHPFGGASHHPGKSKSTSRNAPPGRKVGAIASTRTGRRKKG</sequence>
<feature type="region of interest" description="Disordered" evidence="7">
    <location>
        <begin position="196"/>
        <end position="236"/>
    </location>
</feature>
<dbReference type="InterPro" id="IPR022666">
    <property type="entry name" value="Ribosomal_uL2_RNA-bd_dom"/>
</dbReference>
<organism evidence="10 11">
    <name type="scientific">Candidatus Iainarchaeum sp</name>
    <dbReference type="NCBI Taxonomy" id="3101447"/>
    <lineage>
        <taxon>Archaea</taxon>
        <taxon>Candidatus Iainarchaeota</taxon>
        <taxon>Candidatus Iainarchaeia</taxon>
        <taxon>Candidatus Iainarchaeales</taxon>
        <taxon>Candidatus Iainarchaeaceae</taxon>
        <taxon>Candidatus Iainarchaeum</taxon>
    </lineage>
</organism>
<dbReference type="Pfam" id="PF03947">
    <property type="entry name" value="Ribosomal_L2_C"/>
    <property type="match status" value="1"/>
</dbReference>
<keyword evidence="3" id="KW-0694">RNA-binding</keyword>
<evidence type="ECO:0000256" key="6">
    <source>
        <dbReference type="ARBA" id="ARBA00035459"/>
    </source>
</evidence>
<evidence type="ECO:0000259" key="8">
    <source>
        <dbReference type="SMART" id="SM01382"/>
    </source>
</evidence>
<reference evidence="10 11" key="1">
    <citation type="journal article" date="2020" name="Biotechnol. Biofuels">
        <title>New insights from the biogas microbiome by comprehensive genome-resolved metagenomics of nearly 1600 species originating from multiple anaerobic digesters.</title>
        <authorList>
            <person name="Campanaro S."/>
            <person name="Treu L."/>
            <person name="Rodriguez-R L.M."/>
            <person name="Kovalovszki A."/>
            <person name="Ziels R.M."/>
            <person name="Maus I."/>
            <person name="Zhu X."/>
            <person name="Kougias P.G."/>
            <person name="Basile A."/>
            <person name="Luo G."/>
            <person name="Schluter A."/>
            <person name="Konstantinidis K.T."/>
            <person name="Angelidaki I."/>
        </authorList>
    </citation>
    <scope>NUCLEOTIDE SEQUENCE [LARGE SCALE GENOMIC DNA]</scope>
    <source>
        <strain evidence="10">AS22ysBPME_79</strain>
    </source>
</reference>
<dbReference type="GO" id="GO:0022625">
    <property type="term" value="C:cytosolic large ribosomal subunit"/>
    <property type="evidence" value="ECO:0007669"/>
    <property type="project" value="TreeGrafter"/>
</dbReference>
<dbReference type="SMART" id="SM01383">
    <property type="entry name" value="Ribosomal_L2"/>
    <property type="match status" value="1"/>
</dbReference>
<dbReference type="Proteomes" id="UP000526302">
    <property type="component" value="Unassembled WGS sequence"/>
</dbReference>
<name>A0A7K4BYI9_9ARCH</name>
<dbReference type="EMBL" id="JAAZKV010000001">
    <property type="protein sequence ID" value="NMA44211.1"/>
    <property type="molecule type" value="Genomic_DNA"/>
</dbReference>
<feature type="domain" description="Large ribosomal subunit protein uL2 C-terminal" evidence="8">
    <location>
        <begin position="86"/>
        <end position="218"/>
    </location>
</feature>
<dbReference type="InterPro" id="IPR022669">
    <property type="entry name" value="Ribosomal_uL2_C"/>
</dbReference>
<evidence type="ECO:0000256" key="5">
    <source>
        <dbReference type="ARBA" id="ARBA00023274"/>
    </source>
</evidence>
<dbReference type="InterPro" id="IPR002171">
    <property type="entry name" value="Ribosomal_uL2"/>
</dbReference>
<keyword evidence="2" id="KW-0699">rRNA-binding</keyword>
<evidence type="ECO:0000256" key="7">
    <source>
        <dbReference type="SAM" id="MobiDB-lite"/>
    </source>
</evidence>
<dbReference type="GO" id="GO:0002181">
    <property type="term" value="P:cytoplasmic translation"/>
    <property type="evidence" value="ECO:0007669"/>
    <property type="project" value="TreeGrafter"/>
</dbReference>
<dbReference type="PANTHER" id="PTHR13691:SF16">
    <property type="entry name" value="LARGE RIBOSOMAL SUBUNIT PROTEIN UL2"/>
    <property type="match status" value="1"/>
</dbReference>
<dbReference type="AlphaFoldDB" id="A0A7K4BYI9"/>
<evidence type="ECO:0000313" key="10">
    <source>
        <dbReference type="EMBL" id="NMA44211.1"/>
    </source>
</evidence>
<dbReference type="PIRSF" id="PIRSF002158">
    <property type="entry name" value="Ribosomal_L2"/>
    <property type="match status" value="1"/>
</dbReference>
<comment type="similarity">
    <text evidence="1">Belongs to the universal ribosomal protein uL2 family.</text>
</comment>
<comment type="caution">
    <text evidence="10">The sequence shown here is derived from an EMBL/GenBank/DDBJ whole genome shotgun (WGS) entry which is preliminary data.</text>
</comment>
<evidence type="ECO:0000256" key="2">
    <source>
        <dbReference type="ARBA" id="ARBA00022730"/>
    </source>
</evidence>
<evidence type="ECO:0000313" key="11">
    <source>
        <dbReference type="Proteomes" id="UP000526302"/>
    </source>
</evidence>
<evidence type="ECO:0000256" key="3">
    <source>
        <dbReference type="ARBA" id="ARBA00022884"/>
    </source>
</evidence>
<evidence type="ECO:0000259" key="9">
    <source>
        <dbReference type="SMART" id="SM01383"/>
    </source>
</evidence>
<dbReference type="Gene3D" id="4.10.950.10">
    <property type="entry name" value="Ribosomal protein L2, domain 3"/>
    <property type="match status" value="1"/>
</dbReference>
<keyword evidence="5" id="KW-0687">Ribonucleoprotein</keyword>
<dbReference type="InterPro" id="IPR014722">
    <property type="entry name" value="Rib_uL2_dom2"/>
</dbReference>
<dbReference type="FunFam" id="4.10.950.10:FF:000002">
    <property type="entry name" value="60S ribosomal protein L2"/>
    <property type="match status" value="1"/>
</dbReference>
<dbReference type="PANTHER" id="PTHR13691">
    <property type="entry name" value="RIBOSOMAL PROTEIN L2"/>
    <property type="match status" value="1"/>
</dbReference>
<dbReference type="InterPro" id="IPR008991">
    <property type="entry name" value="Translation_prot_SH3-like_sf"/>
</dbReference>
<dbReference type="SUPFAM" id="SSF50249">
    <property type="entry name" value="Nucleic acid-binding proteins"/>
    <property type="match status" value="1"/>
</dbReference>
<dbReference type="GO" id="GO:0019843">
    <property type="term" value="F:rRNA binding"/>
    <property type="evidence" value="ECO:0007669"/>
    <property type="project" value="UniProtKB-KW"/>
</dbReference>
<dbReference type="Gene3D" id="2.40.50.140">
    <property type="entry name" value="Nucleic acid-binding proteins"/>
    <property type="match status" value="1"/>
</dbReference>
<dbReference type="SMART" id="SM01382">
    <property type="entry name" value="Ribosomal_L2_C"/>
    <property type="match status" value="1"/>
</dbReference>
<evidence type="ECO:0000256" key="1">
    <source>
        <dbReference type="ARBA" id="ARBA00005636"/>
    </source>
</evidence>
<dbReference type="SUPFAM" id="SSF50104">
    <property type="entry name" value="Translation proteins SH3-like domain"/>
    <property type="match status" value="1"/>
</dbReference>
<dbReference type="Gene3D" id="2.30.30.30">
    <property type="match status" value="1"/>
</dbReference>